<dbReference type="PROSITE" id="PS51186">
    <property type="entry name" value="GNAT"/>
    <property type="match status" value="1"/>
</dbReference>
<dbReference type="RefSeq" id="WP_390350857.1">
    <property type="nucleotide sequence ID" value="NZ_JBHUMU010000008.1"/>
</dbReference>
<dbReference type="InterPro" id="IPR000182">
    <property type="entry name" value="GNAT_dom"/>
</dbReference>
<name>A0ABN1G3N5_9BACI</name>
<sequence length="176" mass="19796">MIEIRAFDEDDLMLHEMAKLNCSVFKGSNYSSADLAEMVQTIRKHSTYPGFFGIKALNDDTELIGFAYGYESTPGQFYRGKLEEQLTTAQVESWLADCFEFVELIVAPSARKRGVGSELHDALIGQASHRTSVLTTGINNSPAIRLYTKKEWEVIKHDAPVLSDDNLQLIMVKKCR</sequence>
<comment type="caution">
    <text evidence="2">The sequence shown here is derived from an EMBL/GenBank/DDBJ whole genome shotgun (WGS) entry which is preliminary data.</text>
</comment>
<feature type="domain" description="N-acetyltransferase" evidence="1">
    <location>
        <begin position="2"/>
        <end position="176"/>
    </location>
</feature>
<proteinExistence type="predicted"/>
<keyword evidence="3" id="KW-1185">Reference proteome</keyword>
<dbReference type="Proteomes" id="UP001500866">
    <property type="component" value="Unassembled WGS sequence"/>
</dbReference>
<accession>A0ABN1G3N5</accession>
<evidence type="ECO:0000313" key="3">
    <source>
        <dbReference type="Proteomes" id="UP001500866"/>
    </source>
</evidence>
<protein>
    <submittedName>
        <fullName evidence="2">GNAT family N-acetyltransferase</fullName>
    </submittedName>
</protein>
<gene>
    <name evidence="2" type="ORF">GCM10009001_20520</name>
</gene>
<dbReference type="InterPro" id="IPR016181">
    <property type="entry name" value="Acyl_CoA_acyltransferase"/>
</dbReference>
<organism evidence="2 3">
    <name type="scientific">Virgibacillus siamensis</name>
    <dbReference type="NCBI Taxonomy" id="480071"/>
    <lineage>
        <taxon>Bacteria</taxon>
        <taxon>Bacillati</taxon>
        <taxon>Bacillota</taxon>
        <taxon>Bacilli</taxon>
        <taxon>Bacillales</taxon>
        <taxon>Bacillaceae</taxon>
        <taxon>Virgibacillus</taxon>
    </lineage>
</organism>
<dbReference type="SUPFAM" id="SSF55729">
    <property type="entry name" value="Acyl-CoA N-acyltransferases (Nat)"/>
    <property type="match status" value="1"/>
</dbReference>
<evidence type="ECO:0000313" key="2">
    <source>
        <dbReference type="EMBL" id="GAA0603423.1"/>
    </source>
</evidence>
<dbReference type="Gene3D" id="3.40.630.30">
    <property type="match status" value="1"/>
</dbReference>
<dbReference type="Pfam" id="PF00583">
    <property type="entry name" value="Acetyltransf_1"/>
    <property type="match status" value="1"/>
</dbReference>
<dbReference type="CDD" id="cd04301">
    <property type="entry name" value="NAT_SF"/>
    <property type="match status" value="1"/>
</dbReference>
<reference evidence="2 3" key="1">
    <citation type="journal article" date="2019" name="Int. J. Syst. Evol. Microbiol.">
        <title>The Global Catalogue of Microorganisms (GCM) 10K type strain sequencing project: providing services to taxonomists for standard genome sequencing and annotation.</title>
        <authorList>
            <consortium name="The Broad Institute Genomics Platform"/>
            <consortium name="The Broad Institute Genome Sequencing Center for Infectious Disease"/>
            <person name="Wu L."/>
            <person name="Ma J."/>
        </authorList>
    </citation>
    <scope>NUCLEOTIDE SEQUENCE [LARGE SCALE GENOMIC DNA]</scope>
    <source>
        <strain evidence="2 3">JCM 15395</strain>
    </source>
</reference>
<dbReference type="EMBL" id="BAAADS010000015">
    <property type="protein sequence ID" value="GAA0603423.1"/>
    <property type="molecule type" value="Genomic_DNA"/>
</dbReference>
<evidence type="ECO:0000259" key="1">
    <source>
        <dbReference type="PROSITE" id="PS51186"/>
    </source>
</evidence>